<comment type="subcellular location">
    <subcellularLocation>
        <location evidence="1">Secreted</location>
    </subcellularLocation>
</comment>
<dbReference type="Pfam" id="PF03534">
    <property type="entry name" value="SpvB"/>
    <property type="match status" value="1"/>
</dbReference>
<evidence type="ECO:0000259" key="4">
    <source>
        <dbReference type="Pfam" id="PF12255"/>
    </source>
</evidence>
<evidence type="ECO:0000259" key="5">
    <source>
        <dbReference type="Pfam" id="PF12256"/>
    </source>
</evidence>
<dbReference type="PRINTS" id="PR01341">
    <property type="entry name" value="SALSPVBPROT"/>
</dbReference>
<evidence type="ECO:0000313" key="7">
    <source>
        <dbReference type="Proteomes" id="UP001230768"/>
    </source>
</evidence>
<dbReference type="InterPro" id="IPR003284">
    <property type="entry name" value="Sal_SpvB"/>
</dbReference>
<dbReference type="InterPro" id="IPR028994">
    <property type="entry name" value="Integrin_alpha_N"/>
</dbReference>
<dbReference type="InterPro" id="IPR022044">
    <property type="entry name" value="TcdB_toxin_mid/C"/>
</dbReference>
<evidence type="ECO:0000256" key="1">
    <source>
        <dbReference type="ARBA" id="ARBA00004613"/>
    </source>
</evidence>
<dbReference type="Pfam" id="PF12256">
    <property type="entry name" value="TcdB_toxin_midN"/>
    <property type="match status" value="1"/>
</dbReference>
<name>A0ABY9GVM4_9PSED</name>
<dbReference type="Pfam" id="PF12255">
    <property type="entry name" value="TcdB_toxin_midC"/>
    <property type="match status" value="1"/>
</dbReference>
<dbReference type="EMBL" id="CP117430">
    <property type="protein sequence ID" value="WLI19754.1"/>
    <property type="molecule type" value="Genomic_DNA"/>
</dbReference>
<proteinExistence type="predicted"/>
<keyword evidence="7" id="KW-1185">Reference proteome</keyword>
<dbReference type="SUPFAM" id="SSF69318">
    <property type="entry name" value="Integrin alpha N-terminal domain"/>
    <property type="match status" value="1"/>
</dbReference>
<evidence type="ECO:0000256" key="3">
    <source>
        <dbReference type="ARBA" id="ARBA00023026"/>
    </source>
</evidence>
<sequence>MADQDLSIITPSITKSSSIAMAGQGFGPVGPTGEASFQLLLPISPGRGADPQLALTYSSQSGNGPFGLGWNLNNGQIRRRTNKGVPQYNDDDEIIGHDAQICTKERNADGTIKSRIESSFNGKDIGPHRVVRFTPKVESDFSIRERWEPVIDPPGEPKAIFWLVFGPDGSLHMYGKTEDSRVADPDDPLRVGIWLLCESMTPRGEHICCVYKTDDQDPDPVHDYSAQCYLHQVLYGNFTASQDLYSWTFDHLTDLDWHFHLLFDYGERPASLTEKPEYDGPSLSPWLTRQDPSSAFGHGFEVGMRRRCEQVLMFHHFPAELGAGKVLVRRLLLKYNEHETQWSYSRITSAHYQAWDANGAVENMPPVQFEHSPFSLNTTPERLFEDENMPGIEDGGLYKCVDLYSEGLPGFLCSHDQCWYYREPERDTPGTDEIRYAPWKVLENIPVADRNKPVLQILTDLIGIGRFQWVCAQPGFSGFRALNADRTWAEFQTFAKIPPELFGPHSQLGDLAGEGLLSLAVIGPRAVRIYRNNLEEGFQPPQDVPHKPVDDRLPVFGNHRSELVFMSNLLGADTSGLCRIRHDEIKCWPNLGHGKFGKGRVLPGPKFLYGGFDAARVRIADVDGSGAPALIYLNSDGFEIYLNRGGKGLEETPISVPWPTDVRYDRLCEVTLVDRQGLGCASLIFTKPHMKPHHWCYDFLSAKPYLITSSNNNMGCSASVVYRSSAQEWLDEKQERLAAKPDEAPACYLPLTVPVVSRQTQLDEVTGNCLSQRFKYRKGYYDPLAREYRGFGYVEQADAETATGDDDVGFTAPIRVCSWFIIGQYMNPPRHGYFNGDTDAVPLGNTLISQYDPVEGRDVPFTPSDDSTLPYEIARGMSGAPMRTETYNGEDDPKTALPYSVQEYRYLVREVRAKGEHYPDAIILPLPLETIRYWYEQFIDDPLCEHEINLRWSPYGLPIHSLKVSYARRLTESDDPPFTDPDEQQWWRDACDEAQQSYYVNETRARFIDVDPDSQRRRLGLPWQQRSDALILPKVPLPNGLEPRLVSFEQLTLRQDSAQWKALRVLTGQSVQRYLKTSDQSLLPDGRAEYEALAGPLEVAQMDKTALDAYNDLPPPFDIRAELTNIGYTPMPPLFEPPPPENEKKNVWSSLHGFARYDNLAKFFNVLEYHKTPSHGVTKAKHDDYQLAIKSVELPDGCTTRSEHDYHSLQTVRIIDANENTQEAIYQPFGRLLAHSFFGTENGIATGFKPLSDFLRPEDPRPDPAIADPVAAVQQAAGILLENLFSWMGELPPTVNPELLDKWIANGDVLPSGHICASARQRLRQDVPMTASDQALGELIATVRRVPVHSVSLDVDRYPDDPVAAQIRIVKACVDGFGRPLQTQQLVEPGMAYAVDADGKLIIEDGKYLEVFADPRWRISERVEYNNKGLPVRQFRPFFANTHRYVNDHSLRELGYFDQLFYDVLGRPVKLINAKGYFSRETYHPWYRISEDFNDTYEPPSTEPQRSRP</sequence>
<reference evidence="6 7" key="1">
    <citation type="submission" date="2023-02" db="EMBL/GenBank/DDBJ databases">
        <title>Evolution of Hrp T3SS in non-pathogenic Pseudomonas fluorescens.</title>
        <authorList>
            <person name="Liao K."/>
            <person name="Wei H."/>
            <person name="Gu Y."/>
        </authorList>
    </citation>
    <scope>NUCLEOTIDE SEQUENCE [LARGE SCALE GENOMIC DNA]</scope>
    <source>
        <strain evidence="6 7">FP607</strain>
    </source>
</reference>
<dbReference type="InterPro" id="IPR022045">
    <property type="entry name" value="TcdB_toxin_mid/N"/>
</dbReference>
<dbReference type="Proteomes" id="UP001230768">
    <property type="component" value="Chromosome"/>
</dbReference>
<dbReference type="RefSeq" id="WP_305425492.1">
    <property type="nucleotide sequence ID" value="NZ_CP117430.1"/>
</dbReference>
<organism evidence="6 7">
    <name type="scientific">Pseudomonas wuhanensis</name>
    <dbReference type="NCBI Taxonomy" id="2954098"/>
    <lineage>
        <taxon>Bacteria</taxon>
        <taxon>Pseudomonadati</taxon>
        <taxon>Pseudomonadota</taxon>
        <taxon>Gammaproteobacteria</taxon>
        <taxon>Pseudomonadales</taxon>
        <taxon>Pseudomonadaceae</taxon>
        <taxon>Pseudomonas</taxon>
    </lineage>
</organism>
<feature type="domain" description="Insecticide toxin TcdB middle/N-terminal" evidence="5">
    <location>
        <begin position="659"/>
        <end position="808"/>
    </location>
</feature>
<evidence type="ECO:0000313" key="6">
    <source>
        <dbReference type="EMBL" id="WLI19754.1"/>
    </source>
</evidence>
<feature type="domain" description="Insecticide toxin TcdB middle/C-terminal" evidence="4">
    <location>
        <begin position="873"/>
        <end position="1021"/>
    </location>
</feature>
<protein>
    <submittedName>
        <fullName evidence="6">SpvB/TcaC N-terminal domain-containing protein</fullName>
    </submittedName>
</protein>
<evidence type="ECO:0000256" key="2">
    <source>
        <dbReference type="ARBA" id="ARBA00022525"/>
    </source>
</evidence>
<keyword evidence="2" id="KW-0964">Secreted</keyword>
<accession>A0ABY9GVM4</accession>
<gene>
    <name evidence="6" type="ORF">PSH88_06875</name>
</gene>
<keyword evidence="3" id="KW-0843">Virulence</keyword>